<dbReference type="PANTHER" id="PTHR38595">
    <property type="entry name" value="CYTOPLASMIC PROTEIN-RELATED"/>
    <property type="match status" value="1"/>
</dbReference>
<keyword evidence="3" id="KW-1185">Reference proteome</keyword>
<proteinExistence type="predicted"/>
<dbReference type="OrthoDB" id="119583at2"/>
<dbReference type="Gene3D" id="3.10.450.40">
    <property type="match status" value="1"/>
</dbReference>
<gene>
    <name evidence="2" type="ORF">SAMN02745857_01493</name>
</gene>
<dbReference type="InterPro" id="IPR017737">
    <property type="entry name" value="TssE1-like"/>
</dbReference>
<dbReference type="RefSeq" id="WP_084090161.1">
    <property type="nucleotide sequence ID" value="NZ_FWXD01000007.1"/>
</dbReference>
<evidence type="ECO:0000313" key="2">
    <source>
        <dbReference type="EMBL" id="SMC22862.1"/>
    </source>
</evidence>
<evidence type="ECO:0000259" key="1">
    <source>
        <dbReference type="Pfam" id="PF04965"/>
    </source>
</evidence>
<reference evidence="2 3" key="1">
    <citation type="submission" date="2017-04" db="EMBL/GenBank/DDBJ databases">
        <authorList>
            <person name="Afonso C.L."/>
            <person name="Miller P.J."/>
            <person name="Scott M.A."/>
            <person name="Spackman E."/>
            <person name="Goraichik I."/>
            <person name="Dimitrov K.M."/>
            <person name="Suarez D.L."/>
            <person name="Swayne D.E."/>
        </authorList>
    </citation>
    <scope>NUCLEOTIDE SEQUENCE [LARGE SCALE GENOMIC DNA]</scope>
    <source>
        <strain evidence="2 3">DSM 23236</strain>
    </source>
</reference>
<sequence>MQSRPQTIRITPSLLDRLFDDAPDEVIDDQPTFRQGLEQLKQSVARDLEGLLNTRADSVSDLAAYPELSRSVVAYGLPDFSALSAASETDRARIRAEISSVIARFESRLIQVQVHLVPRDGELNQFSFHIEALLRVDPVPEPVVFDAVLEVATQLYKIE</sequence>
<dbReference type="Proteomes" id="UP000192761">
    <property type="component" value="Unassembled WGS sequence"/>
</dbReference>
<protein>
    <submittedName>
        <fullName evidence="2">Type VI secretion system protein ImpF</fullName>
    </submittedName>
</protein>
<dbReference type="SUPFAM" id="SSF160719">
    <property type="entry name" value="gpW/gp25-like"/>
    <property type="match status" value="1"/>
</dbReference>
<dbReference type="Pfam" id="PF04965">
    <property type="entry name" value="GPW_gp25"/>
    <property type="match status" value="1"/>
</dbReference>
<dbReference type="InterPro" id="IPR053176">
    <property type="entry name" value="T6SS_TssE1-like"/>
</dbReference>
<name>A0A1W1XGE4_9NEIS</name>
<dbReference type="InterPro" id="IPR007048">
    <property type="entry name" value="IraD/Gp25-like"/>
</dbReference>
<dbReference type="NCBIfam" id="TIGR03357">
    <property type="entry name" value="VI_zyme"/>
    <property type="match status" value="1"/>
</dbReference>
<dbReference type="EMBL" id="FWXD01000007">
    <property type="protein sequence ID" value="SMC22862.1"/>
    <property type="molecule type" value="Genomic_DNA"/>
</dbReference>
<dbReference type="AlphaFoldDB" id="A0A1W1XGE4"/>
<accession>A0A1W1XGE4</accession>
<feature type="domain" description="IraD/Gp25-like" evidence="1">
    <location>
        <begin position="39"/>
        <end position="138"/>
    </location>
</feature>
<evidence type="ECO:0000313" key="3">
    <source>
        <dbReference type="Proteomes" id="UP000192761"/>
    </source>
</evidence>
<dbReference type="STRING" id="1121001.SAMN02745857_01493"/>
<organism evidence="2 3">
    <name type="scientific">Andreprevotia lacus DSM 23236</name>
    <dbReference type="NCBI Taxonomy" id="1121001"/>
    <lineage>
        <taxon>Bacteria</taxon>
        <taxon>Pseudomonadati</taxon>
        <taxon>Pseudomonadota</taxon>
        <taxon>Betaproteobacteria</taxon>
        <taxon>Neisseriales</taxon>
        <taxon>Chitinibacteraceae</taxon>
        <taxon>Andreprevotia</taxon>
    </lineage>
</organism>
<dbReference type="PANTHER" id="PTHR38595:SF1">
    <property type="entry name" value="TYPE VI SECRETION SYSTEM COMPONENT TSSE1"/>
    <property type="match status" value="1"/>
</dbReference>